<sequence length="559" mass="60554">MQRENLPLALPFARQWTVPSTAGSDAGSTTLDYPSRHAESPSPLSQSQVPRTPSPGRARPRQPLKGSVTLGSPSPLPPLELSPFASRGAACCSDASLQLVSCPAPVGEFARNFGSTTVPEAVSDNGTDGESFWRHQAQRSEATCRALEEELIAVYRLLAKDAVGGFCTGVASSPASLIEFGSTSPLYETVLQERNMAQLELAREREKGFLLRYRLREMESEVHRLQRVHCRSVGRQRTGDASKRPLTSGNSAPHLEVASVQRRRSYSSCCSSSRSSTHSTHHARRSPTYPHSRSSTRPYTPSSARWEESPRPTCVPMSMSSTQRSDDSIVARSSAPPASLPTRREGGCRAATASVEAPAAFARPYGHGTNLPANSNRQVSHVYKAESRDLLTWVLSARPSSSASQCQPAAWRKGAAAPRNPGPVRHATFENPPRHVFHSDLFSAAAAISEEEGSSPLMRGPPWDAAETRRAMHHRRLRLPSPLPQTSDSNDNDQTRDHPSDTVSSFCAIPLMMPAARNSVDAAHGALSRKGVPTKPADHWKWVVWQPPASASHQQSGGG</sequence>
<gene>
    <name evidence="2" type="ORF">LPMP_350820</name>
</gene>
<feature type="region of interest" description="Disordered" evidence="1">
    <location>
        <begin position="17"/>
        <end position="76"/>
    </location>
</feature>
<feature type="region of interest" description="Disordered" evidence="1">
    <location>
        <begin position="231"/>
        <end position="345"/>
    </location>
</feature>
<feature type="compositionally biased region" description="Polar residues" evidence="1">
    <location>
        <begin position="42"/>
        <end position="51"/>
    </location>
</feature>
<protein>
    <submittedName>
        <fullName evidence="2">Uncharacterized protein</fullName>
    </submittedName>
</protein>
<feature type="compositionally biased region" description="Low complexity" evidence="1">
    <location>
        <begin position="266"/>
        <end position="278"/>
    </location>
</feature>
<dbReference type="AlphaFoldDB" id="A0A088S1W2"/>
<proteinExistence type="predicted"/>
<dbReference type="eggNOG" id="ENOG502SHCK">
    <property type="taxonomic scope" value="Eukaryota"/>
</dbReference>
<feature type="compositionally biased region" description="Polar residues" evidence="1">
    <location>
        <begin position="17"/>
        <end position="32"/>
    </location>
</feature>
<dbReference type="RefSeq" id="XP_010703019.1">
    <property type="nucleotide sequence ID" value="XM_010704717.1"/>
</dbReference>
<evidence type="ECO:0000313" key="3">
    <source>
        <dbReference type="Proteomes" id="UP000063063"/>
    </source>
</evidence>
<dbReference type="OrthoDB" id="266112at2759"/>
<reference evidence="2 3" key="1">
    <citation type="journal article" date="2015" name="Sci. Rep.">
        <title>The genome of Leishmania panamensis: insights into genomics of the L. (Viannia) subgenus.</title>
        <authorList>
            <person name="Llanes A."/>
            <person name="Restrepo C.M."/>
            <person name="Vecchio G.D."/>
            <person name="Anguizola F.J."/>
            <person name="Lleonart R."/>
        </authorList>
    </citation>
    <scope>NUCLEOTIDE SEQUENCE [LARGE SCALE GENOMIC DNA]</scope>
    <source>
        <strain evidence="2 3">MHOM/PA/94/PSC-1</strain>
    </source>
</reference>
<organism evidence="2 3">
    <name type="scientific">Leishmania panamensis</name>
    <dbReference type="NCBI Taxonomy" id="5679"/>
    <lineage>
        <taxon>Eukaryota</taxon>
        <taxon>Discoba</taxon>
        <taxon>Euglenozoa</taxon>
        <taxon>Kinetoplastea</taxon>
        <taxon>Metakinetoplastina</taxon>
        <taxon>Trypanosomatida</taxon>
        <taxon>Trypanosomatidae</taxon>
        <taxon>Leishmaniinae</taxon>
        <taxon>Leishmania</taxon>
        <taxon>Leishmania guyanensis species complex</taxon>
    </lineage>
</organism>
<evidence type="ECO:0000313" key="2">
    <source>
        <dbReference type="EMBL" id="AIO02219.1"/>
    </source>
</evidence>
<dbReference type="VEuPathDB" id="TriTrypDB:LPMP_350820"/>
<dbReference type="KEGG" id="lpan:LPMP_350820"/>
<dbReference type="Proteomes" id="UP000063063">
    <property type="component" value="Chromosome 35"/>
</dbReference>
<evidence type="ECO:0000256" key="1">
    <source>
        <dbReference type="SAM" id="MobiDB-lite"/>
    </source>
</evidence>
<feature type="region of interest" description="Disordered" evidence="1">
    <location>
        <begin position="475"/>
        <end position="503"/>
    </location>
</feature>
<accession>A0A088S1W2</accession>
<dbReference type="VEuPathDB" id="TriTrypDB:LPAL13_350013900"/>
<keyword evidence="3" id="KW-1185">Reference proteome</keyword>
<dbReference type="EMBL" id="CP009404">
    <property type="protein sequence ID" value="AIO02219.1"/>
    <property type="molecule type" value="Genomic_DNA"/>
</dbReference>
<name>A0A088S1W2_LEIPA</name>
<feature type="compositionally biased region" description="Low complexity" evidence="1">
    <location>
        <begin position="292"/>
        <end position="303"/>
    </location>
</feature>
<dbReference type="GeneID" id="22579111"/>